<dbReference type="Proteomes" id="UP001179952">
    <property type="component" value="Unassembled WGS sequence"/>
</dbReference>
<organism evidence="1 2">
    <name type="scientific">Acorus gramineus</name>
    <name type="common">Dwarf sweet flag</name>
    <dbReference type="NCBI Taxonomy" id="55184"/>
    <lineage>
        <taxon>Eukaryota</taxon>
        <taxon>Viridiplantae</taxon>
        <taxon>Streptophyta</taxon>
        <taxon>Embryophyta</taxon>
        <taxon>Tracheophyta</taxon>
        <taxon>Spermatophyta</taxon>
        <taxon>Magnoliopsida</taxon>
        <taxon>Liliopsida</taxon>
        <taxon>Acoraceae</taxon>
        <taxon>Acorus</taxon>
    </lineage>
</organism>
<name>A0AAV9A057_ACOGR</name>
<proteinExistence type="predicted"/>
<protein>
    <submittedName>
        <fullName evidence="1">Uncharacterized protein</fullName>
    </submittedName>
</protein>
<gene>
    <name evidence="1" type="ORF">QJS04_geneDACA024159</name>
</gene>
<accession>A0AAV9A057</accession>
<sequence>MKQIQYCSPKIQLMPATVDWITSPSRRIDLRKAPVLVRAASAAGAGRRPLQRPVTLCIRLKEAPGRIGLHQQLVVDIVALRDCAIARALRGDCLS</sequence>
<comment type="caution">
    <text evidence="1">The sequence shown here is derived from an EMBL/GenBank/DDBJ whole genome shotgun (WGS) entry which is preliminary data.</text>
</comment>
<dbReference type="EMBL" id="JAUJYN010000080">
    <property type="protein sequence ID" value="KAK1256809.1"/>
    <property type="molecule type" value="Genomic_DNA"/>
</dbReference>
<reference evidence="1" key="1">
    <citation type="journal article" date="2023" name="Nat. Commun.">
        <title>Diploid and tetraploid genomes of Acorus and the evolution of monocots.</title>
        <authorList>
            <person name="Ma L."/>
            <person name="Liu K.W."/>
            <person name="Li Z."/>
            <person name="Hsiao Y.Y."/>
            <person name="Qi Y."/>
            <person name="Fu T."/>
            <person name="Tang G.D."/>
            <person name="Zhang D."/>
            <person name="Sun W.H."/>
            <person name="Liu D.K."/>
            <person name="Li Y."/>
            <person name="Chen G.Z."/>
            <person name="Liu X.D."/>
            <person name="Liao X.Y."/>
            <person name="Jiang Y.T."/>
            <person name="Yu X."/>
            <person name="Hao Y."/>
            <person name="Huang J."/>
            <person name="Zhao X.W."/>
            <person name="Ke S."/>
            <person name="Chen Y.Y."/>
            <person name="Wu W.L."/>
            <person name="Hsu J.L."/>
            <person name="Lin Y.F."/>
            <person name="Huang M.D."/>
            <person name="Li C.Y."/>
            <person name="Huang L."/>
            <person name="Wang Z.W."/>
            <person name="Zhao X."/>
            <person name="Zhong W.Y."/>
            <person name="Peng D.H."/>
            <person name="Ahmad S."/>
            <person name="Lan S."/>
            <person name="Zhang J.S."/>
            <person name="Tsai W.C."/>
            <person name="Van de Peer Y."/>
            <person name="Liu Z.J."/>
        </authorList>
    </citation>
    <scope>NUCLEOTIDE SEQUENCE</scope>
    <source>
        <strain evidence="1">SCP</strain>
    </source>
</reference>
<keyword evidence="2" id="KW-1185">Reference proteome</keyword>
<evidence type="ECO:0000313" key="1">
    <source>
        <dbReference type="EMBL" id="KAK1256809.1"/>
    </source>
</evidence>
<dbReference type="AlphaFoldDB" id="A0AAV9A057"/>
<evidence type="ECO:0000313" key="2">
    <source>
        <dbReference type="Proteomes" id="UP001179952"/>
    </source>
</evidence>
<reference evidence="1" key="2">
    <citation type="submission" date="2023-06" db="EMBL/GenBank/DDBJ databases">
        <authorList>
            <person name="Ma L."/>
            <person name="Liu K.-W."/>
            <person name="Li Z."/>
            <person name="Hsiao Y.-Y."/>
            <person name="Qi Y."/>
            <person name="Fu T."/>
            <person name="Tang G."/>
            <person name="Zhang D."/>
            <person name="Sun W.-H."/>
            <person name="Liu D.-K."/>
            <person name="Li Y."/>
            <person name="Chen G.-Z."/>
            <person name="Liu X.-D."/>
            <person name="Liao X.-Y."/>
            <person name="Jiang Y.-T."/>
            <person name="Yu X."/>
            <person name="Hao Y."/>
            <person name="Huang J."/>
            <person name="Zhao X.-W."/>
            <person name="Ke S."/>
            <person name="Chen Y.-Y."/>
            <person name="Wu W.-L."/>
            <person name="Hsu J.-L."/>
            <person name="Lin Y.-F."/>
            <person name="Huang M.-D."/>
            <person name="Li C.-Y."/>
            <person name="Huang L."/>
            <person name="Wang Z.-W."/>
            <person name="Zhao X."/>
            <person name="Zhong W.-Y."/>
            <person name="Peng D.-H."/>
            <person name="Ahmad S."/>
            <person name="Lan S."/>
            <person name="Zhang J.-S."/>
            <person name="Tsai W.-C."/>
            <person name="Van De Peer Y."/>
            <person name="Liu Z.-J."/>
        </authorList>
    </citation>
    <scope>NUCLEOTIDE SEQUENCE</scope>
    <source>
        <strain evidence="1">SCP</strain>
        <tissue evidence="1">Leaves</tissue>
    </source>
</reference>